<dbReference type="OrthoDB" id="3172689at2"/>
<reference evidence="1 2" key="1">
    <citation type="submission" date="2019-09" db="EMBL/GenBank/DDBJ databases">
        <title>Whole genome shotgun sequencing (WGS) of Ellagibacter isourolithinifaciens DSM 104140(T) and Adlercreutzia muris DSM 29508(T).</title>
        <authorList>
            <person name="Stoll D.A."/>
            <person name="Danylec N."/>
            <person name="Huch M."/>
        </authorList>
    </citation>
    <scope>NUCLEOTIDE SEQUENCE [LARGE SCALE GENOMIC DNA]</scope>
    <source>
        <strain evidence="1 2">DSM 104140</strain>
    </source>
</reference>
<keyword evidence="2" id="KW-1185">Reference proteome</keyword>
<dbReference type="GeneID" id="98656822"/>
<proteinExistence type="predicted"/>
<dbReference type="RefSeq" id="WP_158048436.1">
    <property type="nucleotide sequence ID" value="NZ_WAJR01000001.1"/>
</dbReference>
<gene>
    <name evidence="1" type="ORF">F8C90_00210</name>
</gene>
<sequence>MKAQDMIAEIKKAPLTSALELDRLRLATTIGDAVLPEFEQYLDGAESYREFFDAIYADDNKKNTSVWAAWAKQSRKPWIERFDAKLALTGLRIKSDGLPLEFGTGIVLAPTGSRDRICNLYVFPSNGFNTEAADFSTSVGGSFTVARYDFKGVYGVYRYHGSVIFEEWEVEGDPVPHKG</sequence>
<dbReference type="Proteomes" id="UP000468668">
    <property type="component" value="Unassembled WGS sequence"/>
</dbReference>
<evidence type="ECO:0000313" key="1">
    <source>
        <dbReference type="EMBL" id="KAB1642850.1"/>
    </source>
</evidence>
<dbReference type="AlphaFoldDB" id="A0A6N6NP61"/>
<dbReference type="EMBL" id="WAJR01000001">
    <property type="protein sequence ID" value="KAB1642850.1"/>
    <property type="molecule type" value="Genomic_DNA"/>
</dbReference>
<protein>
    <submittedName>
        <fullName evidence="1">Uncharacterized protein</fullName>
    </submittedName>
</protein>
<evidence type="ECO:0000313" key="2">
    <source>
        <dbReference type="Proteomes" id="UP000468668"/>
    </source>
</evidence>
<accession>A0A6N6NP61</accession>
<name>A0A6N6NP61_9ACTN</name>
<comment type="caution">
    <text evidence="1">The sequence shown here is derived from an EMBL/GenBank/DDBJ whole genome shotgun (WGS) entry which is preliminary data.</text>
</comment>
<organism evidence="1 2">
    <name type="scientific">Ellagibacter isourolithinifaciens</name>
    <dbReference type="NCBI Taxonomy" id="2137581"/>
    <lineage>
        <taxon>Bacteria</taxon>
        <taxon>Bacillati</taxon>
        <taxon>Actinomycetota</taxon>
        <taxon>Coriobacteriia</taxon>
        <taxon>Eggerthellales</taxon>
        <taxon>Eggerthellaceae</taxon>
        <taxon>Ellagibacter</taxon>
    </lineage>
</organism>